<organism evidence="2 3">
    <name type="scientific">Marinicrinis lubricantis</name>
    <dbReference type="NCBI Taxonomy" id="2086470"/>
    <lineage>
        <taxon>Bacteria</taxon>
        <taxon>Bacillati</taxon>
        <taxon>Bacillota</taxon>
        <taxon>Bacilli</taxon>
        <taxon>Bacillales</taxon>
        <taxon>Paenibacillaceae</taxon>
    </lineage>
</organism>
<feature type="domain" description="EfeO-type cupredoxin-like" evidence="1">
    <location>
        <begin position="50"/>
        <end position="111"/>
    </location>
</feature>
<dbReference type="RefSeq" id="WP_379896077.1">
    <property type="nucleotide sequence ID" value="NZ_CBCSCT010000010.1"/>
</dbReference>
<accession>A0ABW1IU68</accession>
<evidence type="ECO:0000259" key="1">
    <source>
        <dbReference type="Pfam" id="PF13473"/>
    </source>
</evidence>
<dbReference type="InterPro" id="IPR028096">
    <property type="entry name" value="EfeO_Cupredoxin"/>
</dbReference>
<dbReference type="InterPro" id="IPR008972">
    <property type="entry name" value="Cupredoxin"/>
</dbReference>
<dbReference type="Gene3D" id="2.60.40.420">
    <property type="entry name" value="Cupredoxins - blue copper proteins"/>
    <property type="match status" value="1"/>
</dbReference>
<name>A0ABW1IU68_9BACL</name>
<dbReference type="Proteomes" id="UP001596250">
    <property type="component" value="Unassembled WGS sequence"/>
</dbReference>
<dbReference type="SUPFAM" id="SSF49503">
    <property type="entry name" value="Cupredoxins"/>
    <property type="match status" value="1"/>
</dbReference>
<proteinExistence type="predicted"/>
<reference evidence="3" key="1">
    <citation type="journal article" date="2019" name="Int. J. Syst. Evol. Microbiol.">
        <title>The Global Catalogue of Microorganisms (GCM) 10K type strain sequencing project: providing services to taxonomists for standard genome sequencing and annotation.</title>
        <authorList>
            <consortium name="The Broad Institute Genomics Platform"/>
            <consortium name="The Broad Institute Genome Sequencing Center for Infectious Disease"/>
            <person name="Wu L."/>
            <person name="Ma J."/>
        </authorList>
    </citation>
    <scope>NUCLEOTIDE SEQUENCE [LARGE SCALE GENOMIC DNA]</scope>
    <source>
        <strain evidence="3">CCM 8749</strain>
    </source>
</reference>
<protein>
    <submittedName>
        <fullName evidence="2">Cupredoxin domain-containing protein</fullName>
    </submittedName>
</protein>
<gene>
    <name evidence="2" type="ORF">ACFPXP_19515</name>
</gene>
<evidence type="ECO:0000313" key="3">
    <source>
        <dbReference type="Proteomes" id="UP001596250"/>
    </source>
</evidence>
<comment type="caution">
    <text evidence="2">The sequence shown here is derived from an EMBL/GenBank/DDBJ whole genome shotgun (WGS) entry which is preliminary data.</text>
</comment>
<dbReference type="Pfam" id="PF13473">
    <property type="entry name" value="Cupredoxin_1"/>
    <property type="match status" value="1"/>
</dbReference>
<evidence type="ECO:0000313" key="2">
    <source>
        <dbReference type="EMBL" id="MFC5988598.1"/>
    </source>
</evidence>
<sequence>MFAVIVLFAIIIILGVGSDLHNNYYGKQYNNTADPNATHEHQLEKNLPDLSKNELAIIANEFSFSPSTIHMNANEKIKIILYNAGNVEHDFEIVGTDIHVHAKPGQRSSVISTLEKQVNTEQCVHCLAIRRLE</sequence>
<keyword evidence="3" id="KW-1185">Reference proteome</keyword>
<dbReference type="EMBL" id="JBHSQV010000183">
    <property type="protein sequence ID" value="MFC5988598.1"/>
    <property type="molecule type" value="Genomic_DNA"/>
</dbReference>